<evidence type="ECO:0000259" key="2">
    <source>
        <dbReference type="Pfam" id="PF09922"/>
    </source>
</evidence>
<organism evidence="4 5">
    <name type="scientific">Bacillus carboniphilus</name>
    <dbReference type="NCBI Taxonomy" id="86663"/>
    <lineage>
        <taxon>Bacteria</taxon>
        <taxon>Bacillati</taxon>
        <taxon>Bacillota</taxon>
        <taxon>Bacilli</taxon>
        <taxon>Bacillales</taxon>
        <taxon>Bacillaceae</taxon>
        <taxon>Bacillus</taxon>
    </lineage>
</organism>
<feature type="domain" description="DUF7649" evidence="3">
    <location>
        <begin position="14"/>
        <end position="89"/>
    </location>
</feature>
<keyword evidence="1" id="KW-0812">Transmembrane</keyword>
<dbReference type="NCBIfam" id="NF040535">
    <property type="entry name" value="LiaF_C_term"/>
    <property type="match status" value="1"/>
</dbReference>
<evidence type="ECO:0000313" key="4">
    <source>
        <dbReference type="EMBL" id="GAA0317814.1"/>
    </source>
</evidence>
<keyword evidence="5" id="KW-1185">Reference proteome</keyword>
<dbReference type="RefSeq" id="WP_343796130.1">
    <property type="nucleotide sequence ID" value="NZ_BAAADJ010000004.1"/>
</dbReference>
<dbReference type="InterPro" id="IPR016975">
    <property type="entry name" value="Cell_wall_LiaF"/>
</dbReference>
<reference evidence="4 5" key="1">
    <citation type="journal article" date="2019" name="Int. J. Syst. Evol. Microbiol.">
        <title>The Global Catalogue of Microorganisms (GCM) 10K type strain sequencing project: providing services to taxonomists for standard genome sequencing and annotation.</title>
        <authorList>
            <consortium name="The Broad Institute Genomics Platform"/>
            <consortium name="The Broad Institute Genome Sequencing Center for Infectious Disease"/>
            <person name="Wu L."/>
            <person name="Ma J."/>
        </authorList>
    </citation>
    <scope>NUCLEOTIDE SEQUENCE [LARGE SCALE GENOMIC DNA]</scope>
    <source>
        <strain evidence="4 5">JCM 9731</strain>
    </source>
</reference>
<dbReference type="Proteomes" id="UP001500782">
    <property type="component" value="Unassembled WGS sequence"/>
</dbReference>
<gene>
    <name evidence="4" type="primary">liaF</name>
    <name evidence="4" type="ORF">GCM10008967_05490</name>
</gene>
<dbReference type="Pfam" id="PF09922">
    <property type="entry name" value="LiaF-like_C"/>
    <property type="match status" value="1"/>
</dbReference>
<evidence type="ECO:0000256" key="1">
    <source>
        <dbReference type="SAM" id="Phobius"/>
    </source>
</evidence>
<evidence type="ECO:0000313" key="5">
    <source>
        <dbReference type="Proteomes" id="UP001500782"/>
    </source>
</evidence>
<feature type="transmembrane region" description="Helical" evidence="1">
    <location>
        <begin position="12"/>
        <end position="45"/>
    </location>
</feature>
<dbReference type="InterPro" id="IPR047793">
    <property type="entry name" value="LiaF_C"/>
</dbReference>
<comment type="caution">
    <text evidence="4">The sequence shown here is derived from an EMBL/GenBank/DDBJ whole genome shotgun (WGS) entry which is preliminary data.</text>
</comment>
<keyword evidence="1" id="KW-1133">Transmembrane helix</keyword>
<feature type="transmembrane region" description="Helical" evidence="1">
    <location>
        <begin position="57"/>
        <end position="89"/>
    </location>
</feature>
<accession>A0ABN0VVC1</accession>
<protein>
    <submittedName>
        <fullName evidence="4">Cell wall-active antibiotics response protein LiaF</fullName>
    </submittedName>
</protein>
<feature type="domain" description="Cell wall-active antibiotics response LiaF-like C-terminal" evidence="2">
    <location>
        <begin position="126"/>
        <end position="238"/>
    </location>
</feature>
<dbReference type="InterPro" id="IPR024425">
    <property type="entry name" value="LiaF-like_C"/>
</dbReference>
<sequence>MNLKGKSDYIKYGIIALVILLLLEVSFFNPGFIFSVAISVFCIYWGRKRSHRTSGKIIFWFGLISLVISLMSTFAFQLLLFGLILYLVMRYAKAKQQPIAVKPIIDDDTFTKSALQKQPLFKNVLFGRQRTPETVYEWNDINIQAGIGDTIIDLTNTVLPKGESVIMIRNIVGNVQVYVPYDLEVQASHSAVAGTFDIFENREMRVLSANVMYQTPEYGAAPQKIKIVTSMFIGNLEVKRL</sequence>
<proteinExistence type="predicted"/>
<name>A0ABN0VVC1_9BACI</name>
<evidence type="ECO:0000259" key="3">
    <source>
        <dbReference type="Pfam" id="PF24661"/>
    </source>
</evidence>
<dbReference type="Pfam" id="PF24661">
    <property type="entry name" value="DUF7649"/>
    <property type="match status" value="1"/>
</dbReference>
<dbReference type="InterPro" id="IPR056066">
    <property type="entry name" value="DUF7649"/>
</dbReference>
<dbReference type="EMBL" id="BAAADJ010000004">
    <property type="protein sequence ID" value="GAA0317814.1"/>
    <property type="molecule type" value="Genomic_DNA"/>
</dbReference>
<keyword evidence="1" id="KW-0472">Membrane</keyword>
<dbReference type="PIRSF" id="PIRSF031509">
    <property type="entry name" value="Cell_wall_LiaF/YvqF"/>
    <property type="match status" value="1"/>
</dbReference>